<keyword evidence="2" id="KW-0119">Carbohydrate metabolism</keyword>
<feature type="chain" id="PRO_5039546335" evidence="3">
    <location>
        <begin position="23"/>
        <end position="371"/>
    </location>
</feature>
<evidence type="ECO:0000256" key="3">
    <source>
        <dbReference type="SAM" id="SignalP"/>
    </source>
</evidence>
<dbReference type="InterPro" id="IPR019405">
    <property type="entry name" value="Lactonase_7-beta_prop"/>
</dbReference>
<dbReference type="Pfam" id="PF10282">
    <property type="entry name" value="Lactonase"/>
    <property type="match status" value="1"/>
</dbReference>
<dbReference type="GO" id="GO:0006006">
    <property type="term" value="P:glucose metabolic process"/>
    <property type="evidence" value="ECO:0007669"/>
    <property type="project" value="UniProtKB-KW"/>
</dbReference>
<name>A0A9D2HUR0_9BACE</name>
<dbReference type="SUPFAM" id="SSF51004">
    <property type="entry name" value="C-terminal (heme d1) domain of cytochrome cd1-nitrite reductase"/>
    <property type="match status" value="1"/>
</dbReference>
<dbReference type="GO" id="GO:0005829">
    <property type="term" value="C:cytosol"/>
    <property type="evidence" value="ECO:0007669"/>
    <property type="project" value="TreeGrafter"/>
</dbReference>
<dbReference type="InterPro" id="IPR050282">
    <property type="entry name" value="Cycloisomerase_2"/>
</dbReference>
<organism evidence="4 5">
    <name type="scientific">Candidatus Bacteroides avicola</name>
    <dbReference type="NCBI Taxonomy" id="2838468"/>
    <lineage>
        <taxon>Bacteria</taxon>
        <taxon>Pseudomonadati</taxon>
        <taxon>Bacteroidota</taxon>
        <taxon>Bacteroidia</taxon>
        <taxon>Bacteroidales</taxon>
        <taxon>Bacteroidaceae</taxon>
        <taxon>Bacteroides</taxon>
    </lineage>
</organism>
<comment type="caution">
    <text evidence="4">The sequence shown here is derived from an EMBL/GenBank/DDBJ whole genome shotgun (WGS) entry which is preliminary data.</text>
</comment>
<dbReference type="PANTHER" id="PTHR30344">
    <property type="entry name" value="6-PHOSPHOGLUCONOLACTONASE-RELATED"/>
    <property type="match status" value="1"/>
</dbReference>
<protein>
    <submittedName>
        <fullName evidence="4">Lactonase family protein</fullName>
    </submittedName>
</protein>
<accession>A0A9D2HUR0</accession>
<dbReference type="EMBL" id="DWZI01000036">
    <property type="protein sequence ID" value="HJA85870.1"/>
    <property type="molecule type" value="Genomic_DNA"/>
</dbReference>
<evidence type="ECO:0000313" key="4">
    <source>
        <dbReference type="EMBL" id="HJA85870.1"/>
    </source>
</evidence>
<gene>
    <name evidence="4" type="ORF">H9950_06720</name>
</gene>
<dbReference type="AlphaFoldDB" id="A0A9D2HUR0"/>
<dbReference type="PANTHER" id="PTHR30344:SF1">
    <property type="entry name" value="6-PHOSPHOGLUCONOLACTONASE"/>
    <property type="match status" value="1"/>
</dbReference>
<comment type="similarity">
    <text evidence="1">Belongs to the cycloisomerase 2 family.</text>
</comment>
<dbReference type="FunFam" id="2.130.10.10:FF:000306">
    <property type="entry name" value="3-carboxymuconate cyclase"/>
    <property type="match status" value="1"/>
</dbReference>
<feature type="signal peptide" evidence="3">
    <location>
        <begin position="1"/>
        <end position="22"/>
    </location>
</feature>
<dbReference type="InterPro" id="IPR011048">
    <property type="entry name" value="Haem_d1_sf"/>
</dbReference>
<sequence>MKSLFTPILAALCLGSCASRQASNNVGELTLLVGTYTSGNSTGIYSFRFNEETGHSLLLDSAILPNPSYLTVSADAKRVYAVNEMNDSTASLSTLDFDAATGSLQLLNRQLTYGADPCYVATNGRLVLTANYSGGNLSAFPLNDDGIAEPLSGLFPGKATGPDSVRQSTPHVHCAAFTPDSLYVFATDFSADRLIRFDLFTDSITPSSDSTSVQLTPGTGPRHLIFAPDGQHAYVIGELSGQITAFDYHKGKLIPIQTLAADTTGARGSADIRISPDGRFLYASNRLKNDGLAIFAIHPENGTLTPVGYQTTGIHPRNFNLTPNGKYLLVACRDSHIIQVYKRDIQTGLLTDTNQDIQTDQPVCIQFVNKP</sequence>
<reference evidence="4" key="2">
    <citation type="submission" date="2021-04" db="EMBL/GenBank/DDBJ databases">
        <authorList>
            <person name="Gilroy R."/>
        </authorList>
    </citation>
    <scope>NUCLEOTIDE SEQUENCE</scope>
    <source>
        <strain evidence="4">ChiHjej12B11-9795</strain>
    </source>
</reference>
<keyword evidence="2" id="KW-0313">Glucose metabolism</keyword>
<reference evidence="4" key="1">
    <citation type="journal article" date="2021" name="PeerJ">
        <title>Extensive microbial diversity within the chicken gut microbiome revealed by metagenomics and culture.</title>
        <authorList>
            <person name="Gilroy R."/>
            <person name="Ravi A."/>
            <person name="Getino M."/>
            <person name="Pursley I."/>
            <person name="Horton D.L."/>
            <person name="Alikhan N.F."/>
            <person name="Baker D."/>
            <person name="Gharbi K."/>
            <person name="Hall N."/>
            <person name="Watson M."/>
            <person name="Adriaenssens E.M."/>
            <person name="Foster-Nyarko E."/>
            <person name="Jarju S."/>
            <person name="Secka A."/>
            <person name="Antonio M."/>
            <person name="Oren A."/>
            <person name="Chaudhuri R.R."/>
            <person name="La Ragione R."/>
            <person name="Hildebrand F."/>
            <person name="Pallen M.J."/>
        </authorList>
    </citation>
    <scope>NUCLEOTIDE SEQUENCE</scope>
    <source>
        <strain evidence="4">ChiHjej12B11-9795</strain>
    </source>
</reference>
<dbReference type="InterPro" id="IPR015943">
    <property type="entry name" value="WD40/YVTN_repeat-like_dom_sf"/>
</dbReference>
<evidence type="ECO:0000256" key="2">
    <source>
        <dbReference type="ARBA" id="ARBA00022526"/>
    </source>
</evidence>
<evidence type="ECO:0000256" key="1">
    <source>
        <dbReference type="ARBA" id="ARBA00005564"/>
    </source>
</evidence>
<evidence type="ECO:0000313" key="5">
    <source>
        <dbReference type="Proteomes" id="UP000823862"/>
    </source>
</evidence>
<proteinExistence type="inferred from homology"/>
<dbReference type="Proteomes" id="UP000823862">
    <property type="component" value="Unassembled WGS sequence"/>
</dbReference>
<dbReference type="Gene3D" id="2.130.10.10">
    <property type="entry name" value="YVTN repeat-like/Quinoprotein amine dehydrogenase"/>
    <property type="match status" value="1"/>
</dbReference>
<keyword evidence="3" id="KW-0732">Signal</keyword>
<dbReference type="GO" id="GO:0017057">
    <property type="term" value="F:6-phosphogluconolactonase activity"/>
    <property type="evidence" value="ECO:0007669"/>
    <property type="project" value="TreeGrafter"/>
</dbReference>